<evidence type="ECO:0000256" key="5">
    <source>
        <dbReference type="ARBA" id="ARBA00022741"/>
    </source>
</evidence>
<dbReference type="Pfam" id="PF00118">
    <property type="entry name" value="Cpn60_TCP1"/>
    <property type="match status" value="1"/>
</dbReference>
<keyword evidence="4" id="KW-0963">Cytoplasm</keyword>
<dbReference type="EMBL" id="JAKMXF010000325">
    <property type="protein sequence ID" value="KAI6648819.1"/>
    <property type="molecule type" value="Genomic_DNA"/>
</dbReference>
<dbReference type="PROSITE" id="PS00750">
    <property type="entry name" value="TCP1_1"/>
    <property type="match status" value="1"/>
</dbReference>
<evidence type="ECO:0000256" key="1">
    <source>
        <dbReference type="ARBA" id="ARBA00004496"/>
    </source>
</evidence>
<dbReference type="GO" id="GO:0005737">
    <property type="term" value="C:cytoplasm"/>
    <property type="evidence" value="ECO:0007669"/>
    <property type="project" value="UniProtKB-SubCell"/>
</dbReference>
<comment type="subcellular location">
    <subcellularLocation>
        <location evidence="1">Cytoplasm</location>
    </subcellularLocation>
</comment>
<evidence type="ECO:0000313" key="11">
    <source>
        <dbReference type="Proteomes" id="UP001165289"/>
    </source>
</evidence>
<dbReference type="Gene3D" id="3.30.260.10">
    <property type="entry name" value="TCP-1-like chaperonin intermediate domain"/>
    <property type="match status" value="1"/>
</dbReference>
<dbReference type="InterPro" id="IPR002423">
    <property type="entry name" value="Cpn60/GroEL/TCP-1"/>
</dbReference>
<keyword evidence="11" id="KW-1185">Reference proteome</keyword>
<comment type="caution">
    <text evidence="10">The sequence shown here is derived from an EMBL/GenBank/DDBJ whole genome shotgun (WGS) entry which is preliminary data.</text>
</comment>
<dbReference type="NCBIfam" id="TIGR02346">
    <property type="entry name" value="chap_CCT_theta"/>
    <property type="match status" value="1"/>
</dbReference>
<dbReference type="GO" id="GO:0051082">
    <property type="term" value="F:unfolded protein binding"/>
    <property type="evidence" value="ECO:0007669"/>
    <property type="project" value="InterPro"/>
</dbReference>
<evidence type="ECO:0000313" key="10">
    <source>
        <dbReference type="EMBL" id="KAI6648819.1"/>
    </source>
</evidence>
<dbReference type="PANTHER" id="PTHR11353">
    <property type="entry name" value="CHAPERONIN"/>
    <property type="match status" value="1"/>
</dbReference>
<dbReference type="GO" id="GO:0140662">
    <property type="term" value="F:ATP-dependent protein folding chaperone"/>
    <property type="evidence" value="ECO:0007669"/>
    <property type="project" value="InterPro"/>
</dbReference>
<gene>
    <name evidence="10" type="ORF">LOD99_7081</name>
</gene>
<dbReference type="InterPro" id="IPR002194">
    <property type="entry name" value="Chaperonin_TCP-1_CS"/>
</dbReference>
<dbReference type="SUPFAM" id="SSF54849">
    <property type="entry name" value="GroEL-intermediate domain like"/>
    <property type="match status" value="1"/>
</dbReference>
<evidence type="ECO:0000256" key="6">
    <source>
        <dbReference type="ARBA" id="ARBA00022840"/>
    </source>
</evidence>
<dbReference type="GO" id="GO:0016887">
    <property type="term" value="F:ATP hydrolysis activity"/>
    <property type="evidence" value="ECO:0007669"/>
    <property type="project" value="InterPro"/>
</dbReference>
<name>A0AAV7JK99_9METZ</name>
<dbReference type="FunFam" id="3.50.7.10:FF:000008">
    <property type="entry name" value="T-complex protein 1 subunit theta"/>
    <property type="match status" value="1"/>
</dbReference>
<dbReference type="PRINTS" id="PR00304">
    <property type="entry name" value="TCOMPLEXTCP1"/>
</dbReference>
<dbReference type="InterPro" id="IPR027409">
    <property type="entry name" value="GroEL-like_apical_dom_sf"/>
</dbReference>
<comment type="similarity">
    <text evidence="2 9">Belongs to the TCP-1 chaperonin family.</text>
</comment>
<proteinExistence type="inferred from homology"/>
<dbReference type="PROSITE" id="PS00751">
    <property type="entry name" value="TCP1_2"/>
    <property type="match status" value="1"/>
</dbReference>
<dbReference type="InterPro" id="IPR027413">
    <property type="entry name" value="GROEL-like_equatorial_sf"/>
</dbReference>
<dbReference type="Gene3D" id="3.50.7.10">
    <property type="entry name" value="GroEL"/>
    <property type="match status" value="1"/>
</dbReference>
<organism evidence="10 11">
    <name type="scientific">Oopsacas minuta</name>
    <dbReference type="NCBI Taxonomy" id="111878"/>
    <lineage>
        <taxon>Eukaryota</taxon>
        <taxon>Metazoa</taxon>
        <taxon>Porifera</taxon>
        <taxon>Hexactinellida</taxon>
        <taxon>Hexasterophora</taxon>
        <taxon>Lyssacinosida</taxon>
        <taxon>Leucopsacidae</taxon>
        <taxon>Oopsacas</taxon>
    </lineage>
</organism>
<evidence type="ECO:0000256" key="3">
    <source>
        <dbReference type="ARBA" id="ARBA00016981"/>
    </source>
</evidence>
<evidence type="ECO:0000256" key="2">
    <source>
        <dbReference type="ARBA" id="ARBA00008020"/>
    </source>
</evidence>
<evidence type="ECO:0000256" key="4">
    <source>
        <dbReference type="ARBA" id="ARBA00022490"/>
    </source>
</evidence>
<accession>A0AAV7JK99</accession>
<evidence type="ECO:0000256" key="9">
    <source>
        <dbReference type="RuleBase" id="RU004187"/>
    </source>
</evidence>
<evidence type="ECO:0000256" key="7">
    <source>
        <dbReference type="ARBA" id="ARBA00023186"/>
    </source>
</evidence>
<dbReference type="AlphaFoldDB" id="A0AAV7JK99"/>
<dbReference type="Gene3D" id="1.10.560.10">
    <property type="entry name" value="GroEL-like equatorial domain"/>
    <property type="match status" value="1"/>
</dbReference>
<keyword evidence="6 9" id="KW-0067">ATP-binding</keyword>
<dbReference type="SUPFAM" id="SSF52029">
    <property type="entry name" value="GroEL apical domain-like"/>
    <property type="match status" value="1"/>
</dbReference>
<dbReference type="SUPFAM" id="SSF48592">
    <property type="entry name" value="GroEL equatorial domain-like"/>
    <property type="match status" value="1"/>
</dbReference>
<sequence length="584" mass="63298">MGCTLCRALMERAPKRGSRVRLFKEWDLECSPFMIQERKVKYMALHVAKSGFSTLLKDGARHFSGTDESLLRNIEACTDLSDLIRTSYGPIGMSKMVVNHLEKLFVTKDAATIVNEVEIQHPAAKLMVIAAQQMEKEVGDGTNMVLMLAGSLLEGAEELIRAGLSSSDILDGYDRACKRVLELLGNLSVFTVENIRDKEVVSRALRSSIASKQFPYQDFLSGLIADCCISILPENPKNFDVDCVRIVKIPGAGVRDSFQVSGMLFKRGVEGDISSVENAKVVVYSCPFDSPSTETKGTVLITSANELSGYSQGEEEAVEKLVISLSEAGVNVVVSGGKVGDISLHYLNKYNIMALRFVSKFDMRRICSIVGCTALPRIVTPTQDDCGSCGSVYIKEIGATHVVVFEQAVGDSKIGTLVIRGATDNLLDEVERGINDTVNCFKAITRDGRLLPGAGATEVELAKKLASYADTCPGLDQYAVKKYAEALESLPRAIAENAGYKGPDILSKLLVAHQKGQVNQGINVMTGGIVDALSEKILDLLITKEWAIKLATQAATTILRIDQIIMSKAAGGPKPPANKNWDED</sequence>
<keyword evidence="7 9" id="KW-0143">Chaperone</keyword>
<evidence type="ECO:0000256" key="8">
    <source>
        <dbReference type="ARBA" id="ARBA00029602"/>
    </source>
</evidence>
<dbReference type="InterPro" id="IPR027410">
    <property type="entry name" value="TCP-1-like_intermed_sf"/>
</dbReference>
<protein>
    <recommendedName>
        <fullName evidence="3">T-complex protein 1 subunit theta</fullName>
    </recommendedName>
    <alternativeName>
        <fullName evidence="8">CCT-theta</fullName>
    </alternativeName>
</protein>
<dbReference type="InterPro" id="IPR012721">
    <property type="entry name" value="Chap_CCT_theta"/>
</dbReference>
<dbReference type="CDD" id="cd03341">
    <property type="entry name" value="TCP1_theta"/>
    <property type="match status" value="1"/>
</dbReference>
<dbReference type="InterPro" id="IPR017998">
    <property type="entry name" value="Chaperone_TCP-1"/>
</dbReference>
<dbReference type="Proteomes" id="UP001165289">
    <property type="component" value="Unassembled WGS sequence"/>
</dbReference>
<dbReference type="GO" id="GO:0005524">
    <property type="term" value="F:ATP binding"/>
    <property type="evidence" value="ECO:0007669"/>
    <property type="project" value="UniProtKB-KW"/>
</dbReference>
<keyword evidence="5 9" id="KW-0547">Nucleotide-binding</keyword>
<reference evidence="10 11" key="1">
    <citation type="journal article" date="2023" name="BMC Biol.">
        <title>The compact genome of the sponge Oopsacas minuta (Hexactinellida) is lacking key metazoan core genes.</title>
        <authorList>
            <person name="Santini S."/>
            <person name="Schenkelaars Q."/>
            <person name="Jourda C."/>
            <person name="Duchesne M."/>
            <person name="Belahbib H."/>
            <person name="Rocher C."/>
            <person name="Selva M."/>
            <person name="Riesgo A."/>
            <person name="Vervoort M."/>
            <person name="Leys S.P."/>
            <person name="Kodjabachian L."/>
            <person name="Le Bivic A."/>
            <person name="Borchiellini C."/>
            <person name="Claverie J.M."/>
            <person name="Renard E."/>
        </authorList>
    </citation>
    <scope>NUCLEOTIDE SEQUENCE [LARGE SCALE GENOMIC DNA]</scope>
    <source>
        <strain evidence="10">SPO-2</strain>
    </source>
</reference>